<dbReference type="Gene3D" id="3.40.50.410">
    <property type="entry name" value="von Willebrand factor, type A domain"/>
    <property type="match status" value="1"/>
</dbReference>
<dbReference type="EMBL" id="JADJEV010000004">
    <property type="protein sequence ID" value="MBK6974115.1"/>
    <property type="molecule type" value="Genomic_DNA"/>
</dbReference>
<protein>
    <submittedName>
        <fullName evidence="2">VWA domain-containing protein</fullName>
    </submittedName>
</protein>
<evidence type="ECO:0000259" key="1">
    <source>
        <dbReference type="PROSITE" id="PS50234"/>
    </source>
</evidence>
<reference evidence="2" key="1">
    <citation type="submission" date="2020-10" db="EMBL/GenBank/DDBJ databases">
        <title>Connecting structure to function with the recovery of over 1000 high-quality activated sludge metagenome-assembled genomes encoding full-length rRNA genes using long-read sequencing.</title>
        <authorList>
            <person name="Singleton C.M."/>
            <person name="Petriglieri F."/>
            <person name="Kristensen J.M."/>
            <person name="Kirkegaard R.H."/>
            <person name="Michaelsen T.Y."/>
            <person name="Andersen M.H."/>
            <person name="Karst S.M."/>
            <person name="Dueholm M.S."/>
            <person name="Nielsen P.H."/>
            <person name="Albertsen M."/>
        </authorList>
    </citation>
    <scope>NUCLEOTIDE SEQUENCE</scope>
    <source>
        <strain evidence="2">Bjer_18-Q3-R1-45_BAT3C.347</strain>
    </source>
</reference>
<name>A0A9D7E053_9PROT</name>
<organism evidence="2 3">
    <name type="scientific">Candidatus Methylophosphatis roskildensis</name>
    <dbReference type="NCBI Taxonomy" id="2899263"/>
    <lineage>
        <taxon>Bacteria</taxon>
        <taxon>Pseudomonadati</taxon>
        <taxon>Pseudomonadota</taxon>
        <taxon>Betaproteobacteria</taxon>
        <taxon>Nitrosomonadales</taxon>
        <taxon>Sterolibacteriaceae</taxon>
        <taxon>Candidatus Methylophosphatis</taxon>
    </lineage>
</organism>
<sequence>MNLDDYADLHADLGSNAKALLRASWNEAARVLSRSGLETYLRGAQALHALGRGPDPVTNFIQEAPGVAREIGEDVLADLVQAALSMSSKTSGAVIALMLATAPLAARRLGDAELFRAYLSFLDQLLAQAPRGVRPLLEQLEPLLGQLTLGGLRRWALWGAQAHRVDFAAQERYFSLASPDALSVLQQERKGTLFIDVQRRIGMYLRALWGRDFFMRPTSTDYEAREGGRPFIENWTIHLADAYDDWHGISGLEQYRAAAAHAAAHLVYTRQPLSAEALTPLQMAVISVVEDARVEQLAIRAFPGLGPLWRRLHQTTPGHAATAGGWLNRIARALLDPDYRDDAPLIARARLLFAERCAGLDSNEVSWDIGVALAHDLSRLGVNYHPRNDVLDAPYRDDNRFVWEFAEAADFASAAPWQEQQLIKHVSLMEFVNEVDVETAGDDAQEIWVLGSELYDDDGTTWNAREGREPAAEPRHYPEWDYQIQLERPSWCTLLEKRVKPGDPADIEAIVARHKPLVSRLKFLIEALQPQGMQRLRKQEDGDEIDLNAAVRAMIDLRSGQMPDPRINIRHLRKVRDIAVLLLIDLSESTNDKVAGSDSSVLQLAREAAALLADAMDKIGDPFALHGFASDGRHEIEYFRFKDFDESYGELPQARLAAMQSGKSTRMGTAIRHATGELVRCPQQKKLLLVLTDGEPADVDVRDPQYLRLDAKKAVEDAARSGVSTFCLNLDPQADQYVSRIFGANRYLVLDQVERLPERLPQLYMSLTR</sequence>
<dbReference type="AlphaFoldDB" id="A0A9D7E053"/>
<feature type="domain" description="VWFA" evidence="1">
    <location>
        <begin position="579"/>
        <end position="763"/>
    </location>
</feature>
<dbReference type="PANTHER" id="PTHR41248:SF1">
    <property type="entry name" value="NORD PROTEIN"/>
    <property type="match status" value="1"/>
</dbReference>
<dbReference type="Proteomes" id="UP000807785">
    <property type="component" value="Unassembled WGS sequence"/>
</dbReference>
<dbReference type="InterPro" id="IPR051928">
    <property type="entry name" value="NorD/CobT"/>
</dbReference>
<dbReference type="InterPro" id="IPR036465">
    <property type="entry name" value="vWFA_dom_sf"/>
</dbReference>
<dbReference type="SMART" id="SM00327">
    <property type="entry name" value="VWA"/>
    <property type="match status" value="1"/>
</dbReference>
<evidence type="ECO:0000313" key="3">
    <source>
        <dbReference type="Proteomes" id="UP000807785"/>
    </source>
</evidence>
<accession>A0A9D7E053</accession>
<dbReference type="PROSITE" id="PS50234">
    <property type="entry name" value="VWFA"/>
    <property type="match status" value="1"/>
</dbReference>
<gene>
    <name evidence="2" type="ORF">IPH26_14635</name>
</gene>
<dbReference type="CDD" id="cd01454">
    <property type="entry name" value="vWA_norD_type"/>
    <property type="match status" value="1"/>
</dbReference>
<comment type="caution">
    <text evidence="2">The sequence shown here is derived from an EMBL/GenBank/DDBJ whole genome shotgun (WGS) entry which is preliminary data.</text>
</comment>
<dbReference type="InterPro" id="IPR002035">
    <property type="entry name" value="VWF_A"/>
</dbReference>
<dbReference type="SUPFAM" id="SSF53300">
    <property type="entry name" value="vWA-like"/>
    <property type="match status" value="1"/>
</dbReference>
<dbReference type="Pfam" id="PF00092">
    <property type="entry name" value="VWA"/>
    <property type="match status" value="1"/>
</dbReference>
<proteinExistence type="predicted"/>
<dbReference type="PANTHER" id="PTHR41248">
    <property type="entry name" value="NORD PROTEIN"/>
    <property type="match status" value="1"/>
</dbReference>
<evidence type="ECO:0000313" key="2">
    <source>
        <dbReference type="EMBL" id="MBK6974115.1"/>
    </source>
</evidence>